<dbReference type="PROSITE" id="PS01124">
    <property type="entry name" value="HTH_ARAC_FAMILY_2"/>
    <property type="match status" value="1"/>
</dbReference>
<feature type="domain" description="HTH araC/xylS-type" evidence="5">
    <location>
        <begin position="50"/>
        <end position="147"/>
    </location>
</feature>
<protein>
    <recommendedName>
        <fullName evidence="5">HTH araC/xylS-type domain-containing protein</fullName>
    </recommendedName>
</protein>
<evidence type="ECO:0000313" key="6">
    <source>
        <dbReference type="EMBL" id="AXV80956.1"/>
    </source>
</evidence>
<sequence length="148" mass="16217">MALSVTRRPCHCHTPRPGAVIRQTLAGVLAGLPRSARLPTIVCCASACATPIFDSVHKAPADERSLQDWANAVGASSRTLVRRFQAAFGLSFRDWRQQMRLLAAIPLLAAGTPITTVARDVGYDTPSAFSLMFRRVMGMTPRQYLSRY</sequence>
<dbReference type="PANTHER" id="PTHR11019:SF159">
    <property type="entry name" value="TRANSCRIPTIONAL REGULATOR-RELATED"/>
    <property type="match status" value="1"/>
</dbReference>
<keyword evidence="1" id="KW-0678">Repressor</keyword>
<dbReference type="InterPro" id="IPR018062">
    <property type="entry name" value="HTH_AraC-typ_CS"/>
</dbReference>
<dbReference type="GO" id="GO:0003700">
    <property type="term" value="F:DNA-binding transcription factor activity"/>
    <property type="evidence" value="ECO:0007669"/>
    <property type="project" value="InterPro"/>
</dbReference>
<dbReference type="Proteomes" id="UP000261758">
    <property type="component" value="Chromosome"/>
</dbReference>
<evidence type="ECO:0000256" key="3">
    <source>
        <dbReference type="ARBA" id="ARBA00023125"/>
    </source>
</evidence>
<keyword evidence="2" id="KW-0805">Transcription regulation</keyword>
<reference evidence="6 7" key="1">
    <citation type="submission" date="2017-08" db="EMBL/GenBank/DDBJ databases">
        <title>Genome sequences of Ralstonia solanacearum Species Complex (RSSC) isolated from Potato bacterial wilts in Korea.</title>
        <authorList>
            <person name="Cho H."/>
            <person name="Song E.-S."/>
            <person name="Lee Y.K."/>
            <person name="Lee S."/>
            <person name="Lee S.-W."/>
            <person name="Jo A."/>
            <person name="Kim J.-G."/>
            <person name="Hwang I."/>
        </authorList>
    </citation>
    <scope>NUCLEOTIDE SEQUENCE [LARGE SCALE GENOMIC DNA]</scope>
    <source>
        <strain evidence="6 7">T98</strain>
    </source>
</reference>
<dbReference type="PRINTS" id="PR00032">
    <property type="entry name" value="HTHARAC"/>
</dbReference>
<evidence type="ECO:0000256" key="1">
    <source>
        <dbReference type="ARBA" id="ARBA00022491"/>
    </source>
</evidence>
<keyword evidence="3" id="KW-0238">DNA-binding</keyword>
<dbReference type="Gene3D" id="1.10.10.60">
    <property type="entry name" value="Homeodomain-like"/>
    <property type="match status" value="1"/>
</dbReference>
<organism evidence="6 7">
    <name type="scientific">Ralstonia solanacearum</name>
    <name type="common">Pseudomonas solanacearum</name>
    <dbReference type="NCBI Taxonomy" id="305"/>
    <lineage>
        <taxon>Bacteria</taxon>
        <taxon>Pseudomonadati</taxon>
        <taxon>Pseudomonadota</taxon>
        <taxon>Betaproteobacteria</taxon>
        <taxon>Burkholderiales</taxon>
        <taxon>Burkholderiaceae</taxon>
        <taxon>Ralstonia</taxon>
        <taxon>Ralstonia solanacearum species complex</taxon>
    </lineage>
</organism>
<evidence type="ECO:0000256" key="4">
    <source>
        <dbReference type="ARBA" id="ARBA00023163"/>
    </source>
</evidence>
<dbReference type="EMBL" id="CP022759">
    <property type="protein sequence ID" value="AXV80956.1"/>
    <property type="molecule type" value="Genomic_DNA"/>
</dbReference>
<dbReference type="InterPro" id="IPR018060">
    <property type="entry name" value="HTH_AraC"/>
</dbReference>
<name>A0AAD0S5P6_RALSL</name>
<dbReference type="PANTHER" id="PTHR11019">
    <property type="entry name" value="HTH-TYPE TRANSCRIPTIONAL REGULATOR NIMR"/>
    <property type="match status" value="1"/>
</dbReference>
<dbReference type="GO" id="GO:0043565">
    <property type="term" value="F:sequence-specific DNA binding"/>
    <property type="evidence" value="ECO:0007669"/>
    <property type="project" value="InterPro"/>
</dbReference>
<dbReference type="InterPro" id="IPR009057">
    <property type="entry name" value="Homeodomain-like_sf"/>
</dbReference>
<dbReference type="PROSITE" id="PS00041">
    <property type="entry name" value="HTH_ARAC_FAMILY_1"/>
    <property type="match status" value="1"/>
</dbReference>
<evidence type="ECO:0000256" key="2">
    <source>
        <dbReference type="ARBA" id="ARBA00023015"/>
    </source>
</evidence>
<dbReference type="InterPro" id="IPR020449">
    <property type="entry name" value="Tscrpt_reg_AraC-type_HTH"/>
</dbReference>
<dbReference type="Pfam" id="PF12833">
    <property type="entry name" value="HTH_18"/>
    <property type="match status" value="1"/>
</dbReference>
<dbReference type="SMART" id="SM00342">
    <property type="entry name" value="HTH_ARAC"/>
    <property type="match status" value="1"/>
</dbReference>
<dbReference type="FunFam" id="1.10.10.60:FF:000132">
    <property type="entry name" value="AraC family transcriptional regulator"/>
    <property type="match status" value="1"/>
</dbReference>
<evidence type="ECO:0000313" key="7">
    <source>
        <dbReference type="Proteomes" id="UP000261758"/>
    </source>
</evidence>
<proteinExistence type="predicted"/>
<dbReference type="SUPFAM" id="SSF46689">
    <property type="entry name" value="Homeodomain-like"/>
    <property type="match status" value="2"/>
</dbReference>
<gene>
    <name evidence="6" type="ORF">CJO77_05005</name>
</gene>
<keyword evidence="4" id="KW-0804">Transcription</keyword>
<dbReference type="AlphaFoldDB" id="A0AAD0S5P6"/>
<accession>A0AAD0S5P6</accession>
<evidence type="ECO:0000259" key="5">
    <source>
        <dbReference type="PROSITE" id="PS01124"/>
    </source>
</evidence>